<feature type="signal peptide" evidence="1">
    <location>
        <begin position="1"/>
        <end position="19"/>
    </location>
</feature>
<comment type="caution">
    <text evidence="2">The sequence shown here is derived from an EMBL/GenBank/DDBJ whole genome shotgun (WGS) entry which is preliminary data.</text>
</comment>
<evidence type="ECO:0000313" key="3">
    <source>
        <dbReference type="Proteomes" id="UP001424741"/>
    </source>
</evidence>
<organism evidence="2 3">
    <name type="scientific">Rubritalea halochordaticola</name>
    <dbReference type="NCBI Taxonomy" id="714537"/>
    <lineage>
        <taxon>Bacteria</taxon>
        <taxon>Pseudomonadati</taxon>
        <taxon>Verrucomicrobiota</taxon>
        <taxon>Verrucomicrobiia</taxon>
        <taxon>Verrucomicrobiales</taxon>
        <taxon>Rubritaleaceae</taxon>
        <taxon>Rubritalea</taxon>
    </lineage>
</organism>
<proteinExistence type="predicted"/>
<dbReference type="RefSeq" id="WP_346189759.1">
    <property type="nucleotide sequence ID" value="NZ_BAABRL010000013.1"/>
</dbReference>
<dbReference type="EMBL" id="BAABRL010000013">
    <property type="protein sequence ID" value="GAA5497226.1"/>
    <property type="molecule type" value="Genomic_DNA"/>
</dbReference>
<dbReference type="PROSITE" id="PS51257">
    <property type="entry name" value="PROKAR_LIPOPROTEIN"/>
    <property type="match status" value="1"/>
</dbReference>
<name>A0ABP9V850_9BACT</name>
<keyword evidence="1" id="KW-0732">Signal</keyword>
<evidence type="ECO:0000313" key="2">
    <source>
        <dbReference type="EMBL" id="GAA5497226.1"/>
    </source>
</evidence>
<sequence length="134" mass="14719">MKILCILMIQLALMAGCYAEPGEGDAEKSDTLTASQVTALLKSKDFSAKMLIEKYPNPAGLIDFGRPIGIAFAYSGYADAAYLFVVELKDEGASGLSPDSYVITQVRLHLKGFESSEVFILWEKEKDSKKNEKK</sequence>
<accession>A0ABP9V850</accession>
<protein>
    <submittedName>
        <fullName evidence="2">Uncharacterized protein</fullName>
    </submittedName>
</protein>
<gene>
    <name evidence="2" type="ORF">Rhal01_03419</name>
</gene>
<feature type="chain" id="PRO_5047281833" evidence="1">
    <location>
        <begin position="20"/>
        <end position="134"/>
    </location>
</feature>
<dbReference type="Proteomes" id="UP001424741">
    <property type="component" value="Unassembled WGS sequence"/>
</dbReference>
<reference evidence="2 3" key="1">
    <citation type="submission" date="2024-02" db="EMBL/GenBank/DDBJ databases">
        <title>Rubritalea halochordaticola NBRC 107102.</title>
        <authorList>
            <person name="Ichikawa N."/>
            <person name="Katano-Makiyama Y."/>
            <person name="Hidaka K."/>
        </authorList>
    </citation>
    <scope>NUCLEOTIDE SEQUENCE [LARGE SCALE GENOMIC DNA]</scope>
    <source>
        <strain evidence="2 3">NBRC 107102</strain>
    </source>
</reference>
<keyword evidence="3" id="KW-1185">Reference proteome</keyword>
<evidence type="ECO:0000256" key="1">
    <source>
        <dbReference type="SAM" id="SignalP"/>
    </source>
</evidence>